<evidence type="ECO:0000313" key="3">
    <source>
        <dbReference type="EMBL" id="KAK3190067.1"/>
    </source>
</evidence>
<evidence type="ECO:0000256" key="1">
    <source>
        <dbReference type="SAM" id="MobiDB-lite"/>
    </source>
</evidence>
<dbReference type="Proteomes" id="UP001281410">
    <property type="component" value="Unassembled WGS sequence"/>
</dbReference>
<protein>
    <recommendedName>
        <fullName evidence="2">DUF7615 domain-containing protein</fullName>
    </recommendedName>
</protein>
<dbReference type="PANTHER" id="PTHR33345:SF6">
    <property type="entry name" value="OS03G0747200 PROTEIN"/>
    <property type="match status" value="1"/>
</dbReference>
<evidence type="ECO:0000259" key="2">
    <source>
        <dbReference type="Pfam" id="PF24590"/>
    </source>
</evidence>
<proteinExistence type="predicted"/>
<feature type="region of interest" description="Disordered" evidence="1">
    <location>
        <begin position="1"/>
        <end position="102"/>
    </location>
</feature>
<dbReference type="Pfam" id="PF24590">
    <property type="entry name" value="DUF7615"/>
    <property type="match status" value="1"/>
</dbReference>
<organism evidence="3 4">
    <name type="scientific">Dipteronia sinensis</name>
    <dbReference type="NCBI Taxonomy" id="43782"/>
    <lineage>
        <taxon>Eukaryota</taxon>
        <taxon>Viridiplantae</taxon>
        <taxon>Streptophyta</taxon>
        <taxon>Embryophyta</taxon>
        <taxon>Tracheophyta</taxon>
        <taxon>Spermatophyta</taxon>
        <taxon>Magnoliopsida</taxon>
        <taxon>eudicotyledons</taxon>
        <taxon>Gunneridae</taxon>
        <taxon>Pentapetalae</taxon>
        <taxon>rosids</taxon>
        <taxon>malvids</taxon>
        <taxon>Sapindales</taxon>
        <taxon>Sapindaceae</taxon>
        <taxon>Hippocastanoideae</taxon>
        <taxon>Acereae</taxon>
        <taxon>Dipteronia</taxon>
    </lineage>
</organism>
<reference evidence="3" key="1">
    <citation type="journal article" date="2023" name="Plant J.">
        <title>Genome sequences and population genomics provide insights into the demographic history, inbreeding, and mutation load of two 'living fossil' tree species of Dipteronia.</title>
        <authorList>
            <person name="Feng Y."/>
            <person name="Comes H.P."/>
            <person name="Chen J."/>
            <person name="Zhu S."/>
            <person name="Lu R."/>
            <person name="Zhang X."/>
            <person name="Li P."/>
            <person name="Qiu J."/>
            <person name="Olsen K.M."/>
            <person name="Qiu Y."/>
        </authorList>
    </citation>
    <scope>NUCLEOTIDE SEQUENCE</scope>
    <source>
        <strain evidence="3">NBL</strain>
    </source>
</reference>
<dbReference type="AlphaFoldDB" id="A0AAD9ZT18"/>
<accession>A0AAD9ZT18</accession>
<sequence>MKHTAASSSVKRQTRQSRRQSNDDAGDTYESHSQNNEEAANESPDKDMKNTTDLDDLFEDKNSPDEPIPKEFDSYLDSLVDSLAQPRSETPLPHTVTVNSPPQENDLAAAQSVSHDGIAALEVINDQDSPDAISSSQPFLATYSDSKSESRKLEEKIDRVLQALKNSQEFEYRLAEERLYAQKNELCHLFQQLDKERADLAQHSSEAEPGVLLETVQSREDQIKDGVMKLKDMAEIAMGFGRTSKTILKDHFDLDVED</sequence>
<comment type="caution">
    <text evidence="3">The sequence shown here is derived from an EMBL/GenBank/DDBJ whole genome shotgun (WGS) entry which is preliminary data.</text>
</comment>
<evidence type="ECO:0000313" key="4">
    <source>
        <dbReference type="Proteomes" id="UP001281410"/>
    </source>
</evidence>
<dbReference type="EMBL" id="JANJYJ010000009">
    <property type="protein sequence ID" value="KAK3190067.1"/>
    <property type="molecule type" value="Genomic_DNA"/>
</dbReference>
<keyword evidence="4" id="KW-1185">Reference proteome</keyword>
<feature type="compositionally biased region" description="Basic and acidic residues" evidence="1">
    <location>
        <begin position="59"/>
        <end position="73"/>
    </location>
</feature>
<gene>
    <name evidence="3" type="ORF">Dsin_029628</name>
</gene>
<feature type="compositionally biased region" description="Basic and acidic residues" evidence="1">
    <location>
        <begin position="43"/>
        <end position="52"/>
    </location>
</feature>
<name>A0AAD9ZT18_9ROSI</name>
<feature type="domain" description="DUF7615" evidence="2">
    <location>
        <begin position="147"/>
        <end position="251"/>
    </location>
</feature>
<dbReference type="PANTHER" id="PTHR33345">
    <property type="entry name" value="ADAPTER PROTEIN, PUTATIVE-RELATED"/>
    <property type="match status" value="1"/>
</dbReference>
<feature type="compositionally biased region" description="Polar residues" evidence="1">
    <location>
        <begin position="1"/>
        <end position="11"/>
    </location>
</feature>
<dbReference type="InterPro" id="IPR056034">
    <property type="entry name" value="DUF7615"/>
</dbReference>